<dbReference type="EMBL" id="KL584710">
    <property type="protein sequence ID" value="KEQ72870.1"/>
    <property type="molecule type" value="Genomic_DNA"/>
</dbReference>
<dbReference type="GeneID" id="25410791"/>
<feature type="region of interest" description="Disordered" evidence="1">
    <location>
        <begin position="729"/>
        <end position="749"/>
    </location>
</feature>
<feature type="compositionally biased region" description="Basic and acidic residues" evidence="1">
    <location>
        <begin position="212"/>
        <end position="224"/>
    </location>
</feature>
<accession>A0A074WIB0</accession>
<gene>
    <name evidence="2" type="ORF">M436DRAFT_47938</name>
</gene>
<feature type="compositionally biased region" description="Basic and acidic residues" evidence="1">
    <location>
        <begin position="1"/>
        <end position="11"/>
    </location>
</feature>
<feature type="compositionally biased region" description="Low complexity" evidence="1">
    <location>
        <begin position="136"/>
        <end position="154"/>
    </location>
</feature>
<proteinExistence type="predicted"/>
<feature type="region of interest" description="Disordered" evidence="1">
    <location>
        <begin position="1"/>
        <end position="236"/>
    </location>
</feature>
<name>A0A074WIB0_9PEZI</name>
<feature type="compositionally biased region" description="Low complexity" evidence="1">
    <location>
        <begin position="195"/>
        <end position="210"/>
    </location>
</feature>
<evidence type="ECO:0000313" key="2">
    <source>
        <dbReference type="EMBL" id="KEQ72870.1"/>
    </source>
</evidence>
<keyword evidence="3" id="KW-1185">Reference proteome</keyword>
<dbReference type="STRING" id="1043004.A0A074WIB0"/>
<protein>
    <submittedName>
        <fullName evidence="2">Uncharacterized protein</fullName>
    </submittedName>
</protein>
<dbReference type="HOGENOM" id="CLU_362886_0_0_1"/>
<evidence type="ECO:0000256" key="1">
    <source>
        <dbReference type="SAM" id="MobiDB-lite"/>
    </source>
</evidence>
<dbReference type="Proteomes" id="UP000027730">
    <property type="component" value="Unassembled WGS sequence"/>
</dbReference>
<sequence length="749" mass="83858">MAPRPNRDITDFFKPFAQPKVKHTTAREGRSVSEPQNAPATATKVQQQQQQSAPSASSMPSKRHAIPSVRAIHVLPSKEPRIDDPIPTPISSSPPVYHAPASHIPRELSPLTSHESSPSPPSPPPTLSKKQPAMDPSVSSSSLSSLPISSQSSSKRIVRDGMLAVTNSDSDSIDADSDPLDDIDELIRRKRMKMTPPTTSSETPQSQSNPARELRSATRRDRTSTTRSKLAQPPRKKYKFSMASLVASHNKDARSMQKIQEYEEEYRQEMDLTARHEQELRQASDMNAAEFAARLQADDGDDETRERVVRAIERNDVLEKKVQYPFFRHADPRAHLSKPFPTASLTLEDWTSTLQDQDAREELFRCGFVADMARVSALPDGHVQWMLSELLQDLEGSLANAYVDALEHSFSNNPFTTVHLRRQFLLRAGREDLELGLFSNMATMPPPAHQRPHVETMPLHVDWACVLLSRLAMRLHVAERRSWLAPLMLLLVDRQVEQKLDTQLALQSCIADLLEADSGSHIRATTTENVGQRIRAHISNPILIQHLIGSLPSYMGASHVFKRRLALASFLKSNTYLTDDLEDPATMNVLTTWLHENKTFKIRDNTDFHKMAARFDTLDVAIGAGLSRFEFCSEATTIKTDSPVNTSTVASRSAPSVEESNFNSAIDEVVTELRSIAFNIRDSGATHMRRTECKTAIEKLSYRLEFAARTRPKPKRGIFGTAEGTSDVIRSFVTRREQDTNNENRGGEQ</sequence>
<feature type="compositionally biased region" description="Low complexity" evidence="1">
    <location>
        <begin position="46"/>
        <end position="60"/>
    </location>
</feature>
<reference evidence="2 3" key="1">
    <citation type="journal article" date="2014" name="BMC Genomics">
        <title>Genome sequencing of four Aureobasidium pullulans varieties: biotechnological potential, stress tolerance, and description of new species.</title>
        <authorList>
            <person name="Gostin Ar C."/>
            <person name="Ohm R.A."/>
            <person name="Kogej T."/>
            <person name="Sonjak S."/>
            <person name="Turk M."/>
            <person name="Zajc J."/>
            <person name="Zalar P."/>
            <person name="Grube M."/>
            <person name="Sun H."/>
            <person name="Han J."/>
            <person name="Sharma A."/>
            <person name="Chiniquy J."/>
            <person name="Ngan C.Y."/>
            <person name="Lipzen A."/>
            <person name="Barry K."/>
            <person name="Grigoriev I.V."/>
            <person name="Gunde-Cimerman N."/>
        </authorList>
    </citation>
    <scope>NUCLEOTIDE SEQUENCE [LARGE SCALE GENOMIC DNA]</scope>
    <source>
        <strain evidence="2 3">CBS 147.97</strain>
    </source>
</reference>
<dbReference type="RefSeq" id="XP_013427119.1">
    <property type="nucleotide sequence ID" value="XM_013571665.1"/>
</dbReference>
<feature type="compositionally biased region" description="Polar residues" evidence="1">
    <location>
        <begin position="33"/>
        <end position="45"/>
    </location>
</feature>
<feature type="compositionally biased region" description="Low complexity" evidence="1">
    <location>
        <begin position="107"/>
        <end position="117"/>
    </location>
</feature>
<dbReference type="AlphaFoldDB" id="A0A074WIB0"/>
<evidence type="ECO:0000313" key="3">
    <source>
        <dbReference type="Proteomes" id="UP000027730"/>
    </source>
</evidence>
<feature type="compositionally biased region" description="Acidic residues" evidence="1">
    <location>
        <begin position="171"/>
        <end position="184"/>
    </location>
</feature>
<dbReference type="OrthoDB" id="5350396at2759"/>
<organism evidence="2 3">
    <name type="scientific">Aureobasidium namibiae CBS 147.97</name>
    <dbReference type="NCBI Taxonomy" id="1043004"/>
    <lineage>
        <taxon>Eukaryota</taxon>
        <taxon>Fungi</taxon>
        <taxon>Dikarya</taxon>
        <taxon>Ascomycota</taxon>
        <taxon>Pezizomycotina</taxon>
        <taxon>Dothideomycetes</taxon>
        <taxon>Dothideomycetidae</taxon>
        <taxon>Dothideales</taxon>
        <taxon>Saccotheciaceae</taxon>
        <taxon>Aureobasidium</taxon>
    </lineage>
</organism>